<dbReference type="STRING" id="1481914.JCM19241_4856"/>
<comment type="caution">
    <text evidence="2">The sequence shown here is derived from an EMBL/GenBank/DDBJ whole genome shotgun (WGS) entry which is preliminary data.</text>
</comment>
<evidence type="ECO:0000313" key="3">
    <source>
        <dbReference type="Proteomes" id="UP000031666"/>
    </source>
</evidence>
<dbReference type="PROSITE" id="PS51257">
    <property type="entry name" value="PROKAR_LIPOPROTEIN"/>
    <property type="match status" value="1"/>
</dbReference>
<dbReference type="AlphaFoldDB" id="A0A0B8QHW5"/>
<reference evidence="2 3" key="1">
    <citation type="submission" date="2015-01" db="EMBL/GenBank/DDBJ databases">
        <title>Vibrio sp. C94 JCM 19241 whole genome shotgun sequence.</title>
        <authorList>
            <person name="Sawabe T."/>
            <person name="Meirelles P."/>
            <person name="Feng G."/>
            <person name="Sayaka M."/>
            <person name="Hattori M."/>
            <person name="Ohkuma M."/>
        </authorList>
    </citation>
    <scope>NUCLEOTIDE SEQUENCE [LARGE SCALE GENOMIC DNA]</scope>
    <source>
        <strain evidence="3">JCM 19241</strain>
    </source>
</reference>
<dbReference type="Proteomes" id="UP000031666">
    <property type="component" value="Unassembled WGS sequence"/>
</dbReference>
<accession>A0A0B8QHW5</accession>
<dbReference type="EMBL" id="BBSC01000012">
    <property type="protein sequence ID" value="GAM78151.1"/>
    <property type="molecule type" value="Genomic_DNA"/>
</dbReference>
<protein>
    <submittedName>
        <fullName evidence="2">Uncharacterized protein</fullName>
    </submittedName>
</protein>
<feature type="chain" id="PRO_5002123356" evidence="1">
    <location>
        <begin position="29"/>
        <end position="333"/>
    </location>
</feature>
<reference evidence="2 3" key="2">
    <citation type="submission" date="2015-01" db="EMBL/GenBank/DDBJ databases">
        <authorList>
            <consortium name="NBRP consortium"/>
            <person name="Sawabe T."/>
            <person name="Meirelles P."/>
            <person name="Feng G."/>
            <person name="Sayaka M."/>
            <person name="Hattori M."/>
            <person name="Ohkuma M."/>
        </authorList>
    </citation>
    <scope>NUCLEOTIDE SEQUENCE [LARGE SCALE GENOMIC DNA]</scope>
    <source>
        <strain evidence="3">JCM 19241</strain>
    </source>
</reference>
<proteinExistence type="predicted"/>
<feature type="signal peptide" evidence="1">
    <location>
        <begin position="1"/>
        <end position="28"/>
    </location>
</feature>
<name>A0A0B8QHW5_9VIBR</name>
<sequence length="333" mass="38302">MNNIPFKQKSFFKSIFFILMTMTLTACGSIPEPDAELISNFSYQELDEGDDAGIYLIRPNQFVGGGRDYWVAVDDKVIGDLNNNAYVFLSLNSKENSSINTVIDMAGQNFIGVSEGGTVDQYYFYSVDLTSWIPKKLSDDVGKTMVSGMREHKLDYVSRPNHGFDNLSMNPGMVTEYMRKKTQPLEPDSDYGVVYFFRPEQTTESMNLAASIWTKDKHLGSIKAKQYFAVKMPVGKHKLYRRDGDFRTLNIEVEANRFHYVKLDQSLGFTAYNYKPVYIGSEDNIENQKVVRWLDTLEGFEPIPDTQWNSRQVTYVDRGLEFIQKHKHEFSDQ</sequence>
<evidence type="ECO:0000313" key="2">
    <source>
        <dbReference type="EMBL" id="GAM78151.1"/>
    </source>
</evidence>
<keyword evidence="1" id="KW-0732">Signal</keyword>
<evidence type="ECO:0000256" key="1">
    <source>
        <dbReference type="SAM" id="SignalP"/>
    </source>
</evidence>
<organism evidence="2 3">
    <name type="scientific">Vibrio ishigakensis</name>
    <dbReference type="NCBI Taxonomy" id="1481914"/>
    <lineage>
        <taxon>Bacteria</taxon>
        <taxon>Pseudomonadati</taxon>
        <taxon>Pseudomonadota</taxon>
        <taxon>Gammaproteobacteria</taxon>
        <taxon>Vibrionales</taxon>
        <taxon>Vibrionaceae</taxon>
        <taxon>Vibrio</taxon>
    </lineage>
</organism>
<gene>
    <name evidence="2" type="ORF">JCM19241_4856</name>
</gene>